<evidence type="ECO:0000313" key="4">
    <source>
        <dbReference type="Proteomes" id="UP000051836"/>
    </source>
</evidence>
<feature type="region of interest" description="Disordered" evidence="1">
    <location>
        <begin position="231"/>
        <end position="318"/>
    </location>
</feature>
<dbReference type="GO" id="GO:0005096">
    <property type="term" value="F:GTPase activator activity"/>
    <property type="evidence" value="ECO:0007669"/>
    <property type="project" value="TreeGrafter"/>
</dbReference>
<feature type="domain" description="Rho-GAP" evidence="2">
    <location>
        <begin position="18"/>
        <end position="224"/>
    </location>
</feature>
<dbReference type="PANTHER" id="PTHR23179">
    <property type="entry name" value="T-CELL ACTIVATION RHO GTPASE ACTIVATING PROTEIN-RELATED"/>
    <property type="match status" value="1"/>
</dbReference>
<evidence type="ECO:0000259" key="2">
    <source>
        <dbReference type="PROSITE" id="PS50238"/>
    </source>
</evidence>
<dbReference type="EMBL" id="LMAW01000385">
    <property type="protein sequence ID" value="KQL59215.1"/>
    <property type="molecule type" value="Genomic_DNA"/>
</dbReference>
<comment type="caution">
    <text evidence="3">The sequence shown here is derived from an EMBL/GenBank/DDBJ whole genome shotgun (WGS) entry which is preliminary data.</text>
</comment>
<dbReference type="OrthoDB" id="27389at2759"/>
<dbReference type="InterPro" id="IPR000198">
    <property type="entry name" value="RhoGAP_dom"/>
</dbReference>
<dbReference type="STRING" id="12930.A0A0Q3X733"/>
<dbReference type="PANTHER" id="PTHR23179:SF26">
    <property type="entry name" value="T-CELL ACTIVATION RHO GTPASE-ACTIVATING PROTEIN"/>
    <property type="match status" value="1"/>
</dbReference>
<sequence length="318" mass="35534">MGQWLCCCRSRDDPGPDQRWEPNLASPELLLREHMRVTQGHGQRKMRDLLLFKDSAVIAKTKPQEGVQGARVTQLPSIKLVLKELSGRHAGMTLDASSLEKLLQHQAQDLLRKIPSKLLNVQLYEEWMSTMEKTSRQERLQALREVASKLPEASLLLLWHLLSLLSSISRNVATTKMSAGNLAICMAPNLLSPPHELPLDVLAQEIGKVTQLLEFVIDHQEELLGEQEARLAREGDEETPAPQAEASEVHKQCDNKSLPSQKVPPVAPKSEQQRSFSGNKRFPGSSHVTRKRRATWEESSNGPLCLKTSKTKLSGMGN</sequence>
<organism evidence="3 4">
    <name type="scientific">Amazona aestiva</name>
    <name type="common">Blue-fronted Amazon parrot</name>
    <dbReference type="NCBI Taxonomy" id="12930"/>
    <lineage>
        <taxon>Eukaryota</taxon>
        <taxon>Metazoa</taxon>
        <taxon>Chordata</taxon>
        <taxon>Craniata</taxon>
        <taxon>Vertebrata</taxon>
        <taxon>Euteleostomi</taxon>
        <taxon>Archelosauria</taxon>
        <taxon>Archosauria</taxon>
        <taxon>Dinosauria</taxon>
        <taxon>Saurischia</taxon>
        <taxon>Theropoda</taxon>
        <taxon>Coelurosauria</taxon>
        <taxon>Aves</taxon>
        <taxon>Neognathae</taxon>
        <taxon>Neoaves</taxon>
        <taxon>Telluraves</taxon>
        <taxon>Australaves</taxon>
        <taxon>Psittaciformes</taxon>
        <taxon>Psittacidae</taxon>
        <taxon>Amazona</taxon>
    </lineage>
</organism>
<dbReference type="SUPFAM" id="SSF48350">
    <property type="entry name" value="GTPase activation domain, GAP"/>
    <property type="match status" value="1"/>
</dbReference>
<keyword evidence="4" id="KW-1185">Reference proteome</keyword>
<protein>
    <submittedName>
        <fullName evidence="3">T-cell activation Rho GTPase-activating protein-like protein</fullName>
    </submittedName>
</protein>
<name>A0A0Q3X733_AMAAE</name>
<evidence type="ECO:0000313" key="3">
    <source>
        <dbReference type="EMBL" id="KQL59215.1"/>
    </source>
</evidence>
<dbReference type="SMART" id="SM00324">
    <property type="entry name" value="RhoGAP"/>
    <property type="match status" value="1"/>
</dbReference>
<dbReference type="Gene3D" id="1.10.555.10">
    <property type="entry name" value="Rho GTPase activation protein"/>
    <property type="match status" value="1"/>
</dbReference>
<dbReference type="Proteomes" id="UP000051836">
    <property type="component" value="Unassembled WGS sequence"/>
</dbReference>
<reference evidence="3 4" key="1">
    <citation type="submission" date="2015-10" db="EMBL/GenBank/DDBJ databases">
        <authorList>
            <person name="Gilbert D.G."/>
        </authorList>
    </citation>
    <scope>NUCLEOTIDE SEQUENCE [LARGE SCALE GENOMIC DNA]</scope>
    <source>
        <strain evidence="3">FVVF132</strain>
    </source>
</reference>
<dbReference type="Pfam" id="PF00620">
    <property type="entry name" value="RhoGAP"/>
    <property type="match status" value="1"/>
</dbReference>
<evidence type="ECO:0000256" key="1">
    <source>
        <dbReference type="SAM" id="MobiDB-lite"/>
    </source>
</evidence>
<dbReference type="PROSITE" id="PS50238">
    <property type="entry name" value="RHOGAP"/>
    <property type="match status" value="1"/>
</dbReference>
<dbReference type="GO" id="GO:0007165">
    <property type="term" value="P:signal transduction"/>
    <property type="evidence" value="ECO:0007669"/>
    <property type="project" value="InterPro"/>
</dbReference>
<accession>A0A0Q3X733</accession>
<dbReference type="InterPro" id="IPR008936">
    <property type="entry name" value="Rho_GTPase_activation_prot"/>
</dbReference>
<dbReference type="AlphaFoldDB" id="A0A0Q3X733"/>
<gene>
    <name evidence="3" type="ORF">AAES_23373</name>
</gene>
<proteinExistence type="predicted"/>